<reference evidence="3" key="1">
    <citation type="submission" date="2016-04" db="EMBL/GenBank/DDBJ databases">
        <title>Cephalotus genome sequencing.</title>
        <authorList>
            <person name="Fukushima K."/>
            <person name="Hasebe M."/>
            <person name="Fang X."/>
        </authorList>
    </citation>
    <scope>NUCLEOTIDE SEQUENCE [LARGE SCALE GENOMIC DNA]</scope>
    <source>
        <strain evidence="3">cv. St1</strain>
    </source>
</reference>
<dbReference type="OrthoDB" id="1904894at2759"/>
<dbReference type="PANTHER" id="PTHR36308">
    <property type="entry name" value="DENTIN SIALOPHOSPHOPROTEIN-RELATED"/>
    <property type="match status" value="1"/>
</dbReference>
<evidence type="ECO:0000259" key="1">
    <source>
        <dbReference type="Pfam" id="PF25122"/>
    </source>
</evidence>
<name>A0A1Q3BP80_CEPFO</name>
<accession>A0A1Q3BP80</accession>
<dbReference type="EMBL" id="BDDD01000745">
    <property type="protein sequence ID" value="GAV69698.1"/>
    <property type="molecule type" value="Genomic_DNA"/>
</dbReference>
<dbReference type="AlphaFoldDB" id="A0A1Q3BP80"/>
<dbReference type="InterPro" id="IPR056717">
    <property type="entry name" value="DUF7815"/>
</dbReference>
<dbReference type="Pfam" id="PF25122">
    <property type="entry name" value="DUF7815"/>
    <property type="match status" value="1"/>
</dbReference>
<dbReference type="InParanoid" id="A0A1Q3BP80"/>
<keyword evidence="3" id="KW-1185">Reference proteome</keyword>
<feature type="domain" description="DUF7815" evidence="1">
    <location>
        <begin position="51"/>
        <end position="77"/>
    </location>
</feature>
<organism evidence="2 3">
    <name type="scientific">Cephalotus follicularis</name>
    <name type="common">Albany pitcher plant</name>
    <dbReference type="NCBI Taxonomy" id="3775"/>
    <lineage>
        <taxon>Eukaryota</taxon>
        <taxon>Viridiplantae</taxon>
        <taxon>Streptophyta</taxon>
        <taxon>Embryophyta</taxon>
        <taxon>Tracheophyta</taxon>
        <taxon>Spermatophyta</taxon>
        <taxon>Magnoliopsida</taxon>
        <taxon>eudicotyledons</taxon>
        <taxon>Gunneridae</taxon>
        <taxon>Pentapetalae</taxon>
        <taxon>rosids</taxon>
        <taxon>fabids</taxon>
        <taxon>Oxalidales</taxon>
        <taxon>Cephalotaceae</taxon>
        <taxon>Cephalotus</taxon>
    </lineage>
</organism>
<evidence type="ECO:0000313" key="2">
    <source>
        <dbReference type="EMBL" id="GAV69698.1"/>
    </source>
</evidence>
<dbReference type="STRING" id="3775.A0A1Q3BP80"/>
<evidence type="ECO:0000313" key="3">
    <source>
        <dbReference type="Proteomes" id="UP000187406"/>
    </source>
</evidence>
<gene>
    <name evidence="2" type="ORF">CFOL_v3_13199</name>
</gene>
<proteinExistence type="predicted"/>
<protein>
    <recommendedName>
        <fullName evidence="1">DUF7815 domain-containing protein</fullName>
    </recommendedName>
</protein>
<sequence>MAFEIPMDLIKQVQISLRNEAKLASYDPDDPSLPNLPRVEDSIAVLDPSPPHLRCKNCRGRLLRGVQSFICVFCGDQHNRQTPPEPIRFMSSFGSRWFLHSLHLDGSEVVGPMNEENESNRGQSIPQEEIPLSKLLDLEINWTAVSEKFNTSVLDKTTVSNKSSLNKPSKEGASNAIQGDKSFSLFENVKSSEITERSTEDESGDSFSGWEADFKSADSKTIHEEVKTDDPFVASSVDLSAHMNSVFGSARDDKVSSASNTNDWFQDGLWRNSTSRVTGQAEQFETSANYKDSGTVESATGVDWIPDDQWQTCSNKAPNRETADEDNIVDWNDFTSYTGAQDPFNNSWKKTVNPMMPFFEQNLEPDLLSTTNNLQDIDFGIFVQPDSGEPTIQNGSAGVNHTQAEASVSNRMSVARDGMNAEVIQTRDDASNPTTDSKIDDVEILMSQMHDLSFMLQSNLTIPSKTDGFSYLSKE</sequence>
<comment type="caution">
    <text evidence="2">The sequence shown here is derived from an EMBL/GenBank/DDBJ whole genome shotgun (WGS) entry which is preliminary data.</text>
</comment>
<dbReference type="PANTHER" id="PTHR36308:SF1">
    <property type="entry name" value="DENTIN SIALOPHOSPHOPROTEIN-RELATED"/>
    <property type="match status" value="1"/>
</dbReference>
<dbReference type="Proteomes" id="UP000187406">
    <property type="component" value="Unassembled WGS sequence"/>
</dbReference>
<dbReference type="FunCoup" id="A0A1Q3BP80">
    <property type="interactions" value="60"/>
</dbReference>